<dbReference type="RefSeq" id="WP_185143544.1">
    <property type="nucleotide sequence ID" value="NZ_JACJVP010000024.1"/>
</dbReference>
<keyword evidence="2" id="KW-1185">Reference proteome</keyword>
<protein>
    <submittedName>
        <fullName evidence="1">Uncharacterized protein</fullName>
    </submittedName>
</protein>
<organism evidence="1 2">
    <name type="scientific">Cohnella nanjingensis</name>
    <dbReference type="NCBI Taxonomy" id="1387779"/>
    <lineage>
        <taxon>Bacteria</taxon>
        <taxon>Bacillati</taxon>
        <taxon>Bacillota</taxon>
        <taxon>Bacilli</taxon>
        <taxon>Bacillales</taxon>
        <taxon>Paenibacillaceae</taxon>
        <taxon>Cohnella</taxon>
    </lineage>
</organism>
<accession>A0A7X0RR10</accession>
<dbReference type="InterPro" id="IPR046064">
    <property type="entry name" value="DUF6022"/>
</dbReference>
<evidence type="ECO:0000313" key="2">
    <source>
        <dbReference type="Proteomes" id="UP000547209"/>
    </source>
</evidence>
<dbReference type="Pfam" id="PF19486">
    <property type="entry name" value="DUF6022"/>
    <property type="match status" value="1"/>
</dbReference>
<gene>
    <name evidence="1" type="ORF">H7C19_15470</name>
</gene>
<proteinExistence type="predicted"/>
<reference evidence="1 2" key="1">
    <citation type="submission" date="2020-08" db="EMBL/GenBank/DDBJ databases">
        <title>Cohnella phylogeny.</title>
        <authorList>
            <person name="Dunlap C."/>
        </authorList>
    </citation>
    <scope>NUCLEOTIDE SEQUENCE [LARGE SCALE GENOMIC DNA]</scope>
    <source>
        <strain evidence="1 2">DSM 28246</strain>
    </source>
</reference>
<evidence type="ECO:0000313" key="1">
    <source>
        <dbReference type="EMBL" id="MBB6672078.1"/>
    </source>
</evidence>
<comment type="caution">
    <text evidence="1">The sequence shown here is derived from an EMBL/GenBank/DDBJ whole genome shotgun (WGS) entry which is preliminary data.</text>
</comment>
<dbReference type="AlphaFoldDB" id="A0A7X0RR10"/>
<sequence length="234" mass="26007">MNPNSDNVPAEGRSESPIHALVKQMNRHLAEVWTTIWNEQEEALTEMFANYGDRAYGAFVQRLMEPIAQRLQSAGYAIRAGFNRHDSVENWGPPEERERCCWYVVRDADGVAAGTAVLQLFHSHVSFRLPQAPNFLALEETEPSAIAAALSYAAVRLTGQGVSYRNFGAEPAQAWEYGTDAGLGDYLNVPAGQRQTGTGYIDHALALWGRNGWELVTVMPHGDRLVGYFKRPAR</sequence>
<name>A0A7X0RR10_9BACL</name>
<dbReference type="EMBL" id="JACJVP010000024">
    <property type="protein sequence ID" value="MBB6672078.1"/>
    <property type="molecule type" value="Genomic_DNA"/>
</dbReference>
<dbReference type="Proteomes" id="UP000547209">
    <property type="component" value="Unassembled WGS sequence"/>
</dbReference>